<name>A0AAE0V959_9TELE</name>
<gene>
    <name evidence="1" type="ORF">QTP70_034560</name>
</gene>
<sequence>MVNEMQKKNPNDSFIRKNMNITFALRRDEVVKDKPDISQMVQRWPVLFIESQVYLEFNRFVGRNLKEEFFGVVDGLCPNLMKIFKRKKGRIGQQLAELLQQTKSTEPTAIRCLVLRGLPVILGDDASMFFKSSSLSNLY</sequence>
<accession>A0AAE0V959</accession>
<keyword evidence="2" id="KW-1185">Reference proteome</keyword>
<reference evidence="1" key="1">
    <citation type="submission" date="2023-06" db="EMBL/GenBank/DDBJ databases">
        <title>Male Hemibagrus guttatus genome.</title>
        <authorList>
            <person name="Bian C."/>
        </authorList>
    </citation>
    <scope>NUCLEOTIDE SEQUENCE</scope>
    <source>
        <strain evidence="1">Male_cb2023</strain>
        <tissue evidence="1">Muscle</tissue>
    </source>
</reference>
<dbReference type="EMBL" id="JAUCMX010000004">
    <property type="protein sequence ID" value="KAK3549332.1"/>
    <property type="molecule type" value="Genomic_DNA"/>
</dbReference>
<proteinExistence type="predicted"/>
<protein>
    <submittedName>
        <fullName evidence="1">Uncharacterized protein</fullName>
    </submittedName>
</protein>
<dbReference type="AlphaFoldDB" id="A0AAE0V959"/>
<dbReference type="PANTHER" id="PTHR31025:SF19">
    <property type="entry name" value="SI:CH73-42K18.1-RELATED"/>
    <property type="match status" value="1"/>
</dbReference>
<evidence type="ECO:0000313" key="1">
    <source>
        <dbReference type="EMBL" id="KAK3549332.1"/>
    </source>
</evidence>
<comment type="caution">
    <text evidence="1">The sequence shown here is derived from an EMBL/GenBank/DDBJ whole genome shotgun (WGS) entry which is preliminary data.</text>
</comment>
<evidence type="ECO:0000313" key="2">
    <source>
        <dbReference type="Proteomes" id="UP001274896"/>
    </source>
</evidence>
<dbReference type="Proteomes" id="UP001274896">
    <property type="component" value="Unassembled WGS sequence"/>
</dbReference>
<dbReference type="PANTHER" id="PTHR31025">
    <property type="entry name" value="SI:CH211-196P9.1-RELATED"/>
    <property type="match status" value="1"/>
</dbReference>
<organism evidence="1 2">
    <name type="scientific">Hemibagrus guttatus</name>
    <dbReference type="NCBI Taxonomy" id="175788"/>
    <lineage>
        <taxon>Eukaryota</taxon>
        <taxon>Metazoa</taxon>
        <taxon>Chordata</taxon>
        <taxon>Craniata</taxon>
        <taxon>Vertebrata</taxon>
        <taxon>Euteleostomi</taxon>
        <taxon>Actinopterygii</taxon>
        <taxon>Neopterygii</taxon>
        <taxon>Teleostei</taxon>
        <taxon>Ostariophysi</taxon>
        <taxon>Siluriformes</taxon>
        <taxon>Bagridae</taxon>
        <taxon>Hemibagrus</taxon>
    </lineage>
</organism>